<dbReference type="RefSeq" id="WP_183473290.1">
    <property type="nucleotide sequence ID" value="NZ_JACIBX010000008.1"/>
</dbReference>
<sequence>MCAVLNPLIAAGGSTAHRRPFDAERMLHHYLAPPMLVSCVVAEVEGRITGFQSLVRAGDPDDPLPDGWAVIASFVAPGMEGRGIGGRMFAATRAAARAAGIVAIDATIRADNAAGLAYYTAMGFEDWDRLHAVPLSDGTPVDRIRKRFDLT</sequence>
<dbReference type="CDD" id="cd04301">
    <property type="entry name" value="NAT_SF"/>
    <property type="match status" value="1"/>
</dbReference>
<accession>A0ABR6HQ15</accession>
<reference evidence="4 5" key="1">
    <citation type="submission" date="2020-08" db="EMBL/GenBank/DDBJ databases">
        <title>Genomic Encyclopedia of Type Strains, Phase III (KMG-III): the genomes of soil and plant-associated and newly described type strains.</title>
        <authorList>
            <person name="Whitman W."/>
        </authorList>
    </citation>
    <scope>NUCLEOTIDE SEQUENCE [LARGE SCALE GENOMIC DNA]</scope>
    <source>
        <strain evidence="4 5">CECT 8572</strain>
    </source>
</reference>
<evidence type="ECO:0000313" key="4">
    <source>
        <dbReference type="EMBL" id="MBB3712657.1"/>
    </source>
</evidence>
<evidence type="ECO:0000259" key="3">
    <source>
        <dbReference type="PROSITE" id="PS51186"/>
    </source>
</evidence>
<dbReference type="PROSITE" id="PS51186">
    <property type="entry name" value="GNAT"/>
    <property type="match status" value="1"/>
</dbReference>
<keyword evidence="2" id="KW-0012">Acyltransferase</keyword>
<protein>
    <submittedName>
        <fullName evidence="4">GNAT superfamily N-acetyltransferase</fullName>
    </submittedName>
</protein>
<evidence type="ECO:0000256" key="1">
    <source>
        <dbReference type="ARBA" id="ARBA00022679"/>
    </source>
</evidence>
<dbReference type="InterPro" id="IPR000182">
    <property type="entry name" value="GNAT_dom"/>
</dbReference>
<dbReference type="EMBL" id="JACIBX010000008">
    <property type="protein sequence ID" value="MBB3712657.1"/>
    <property type="molecule type" value="Genomic_DNA"/>
</dbReference>
<proteinExistence type="predicted"/>
<name>A0ABR6HQ15_9RHOB</name>
<dbReference type="Gene3D" id="3.40.630.30">
    <property type="match status" value="1"/>
</dbReference>
<dbReference type="InterPro" id="IPR050832">
    <property type="entry name" value="Bact_Acetyltransf"/>
</dbReference>
<feature type="domain" description="N-acetyltransferase" evidence="3">
    <location>
        <begin position="1"/>
        <end position="151"/>
    </location>
</feature>
<gene>
    <name evidence="4" type="ORF">FHS00_002252</name>
</gene>
<dbReference type="PANTHER" id="PTHR43877:SF1">
    <property type="entry name" value="ACETYLTRANSFERASE"/>
    <property type="match status" value="1"/>
</dbReference>
<dbReference type="Proteomes" id="UP000576152">
    <property type="component" value="Unassembled WGS sequence"/>
</dbReference>
<dbReference type="Pfam" id="PF00583">
    <property type="entry name" value="Acetyltransf_1"/>
    <property type="match status" value="1"/>
</dbReference>
<dbReference type="PANTHER" id="PTHR43877">
    <property type="entry name" value="AMINOALKYLPHOSPHONATE N-ACETYLTRANSFERASE-RELATED-RELATED"/>
    <property type="match status" value="1"/>
</dbReference>
<evidence type="ECO:0000256" key="2">
    <source>
        <dbReference type="ARBA" id="ARBA00023315"/>
    </source>
</evidence>
<dbReference type="InterPro" id="IPR016181">
    <property type="entry name" value="Acyl_CoA_acyltransferase"/>
</dbReference>
<evidence type="ECO:0000313" key="5">
    <source>
        <dbReference type="Proteomes" id="UP000576152"/>
    </source>
</evidence>
<comment type="caution">
    <text evidence="4">The sequence shown here is derived from an EMBL/GenBank/DDBJ whole genome shotgun (WGS) entry which is preliminary data.</text>
</comment>
<keyword evidence="1" id="KW-0808">Transferase</keyword>
<dbReference type="SUPFAM" id="SSF55729">
    <property type="entry name" value="Acyl-CoA N-acyltransferases (Nat)"/>
    <property type="match status" value="1"/>
</dbReference>
<keyword evidence="5" id="KW-1185">Reference proteome</keyword>
<organism evidence="4 5">
    <name type="scientific">Limimaricola variabilis</name>
    <dbReference type="NCBI Taxonomy" id="1492771"/>
    <lineage>
        <taxon>Bacteria</taxon>
        <taxon>Pseudomonadati</taxon>
        <taxon>Pseudomonadota</taxon>
        <taxon>Alphaproteobacteria</taxon>
        <taxon>Rhodobacterales</taxon>
        <taxon>Paracoccaceae</taxon>
        <taxon>Limimaricola</taxon>
    </lineage>
</organism>